<feature type="region of interest" description="Disordered" evidence="1">
    <location>
        <begin position="240"/>
        <end position="340"/>
    </location>
</feature>
<feature type="region of interest" description="Disordered" evidence="1">
    <location>
        <begin position="629"/>
        <end position="857"/>
    </location>
</feature>
<feature type="compositionally biased region" description="Basic and acidic residues" evidence="1">
    <location>
        <begin position="80"/>
        <end position="89"/>
    </location>
</feature>
<evidence type="ECO:0000313" key="3">
    <source>
        <dbReference type="Proteomes" id="UP000736335"/>
    </source>
</evidence>
<feature type="compositionally biased region" description="Acidic residues" evidence="1">
    <location>
        <begin position="687"/>
        <end position="696"/>
    </location>
</feature>
<feature type="region of interest" description="Disordered" evidence="1">
    <location>
        <begin position="927"/>
        <end position="962"/>
    </location>
</feature>
<organism evidence="2 3">
    <name type="scientific">Thelephora terrestris</name>
    <dbReference type="NCBI Taxonomy" id="56493"/>
    <lineage>
        <taxon>Eukaryota</taxon>
        <taxon>Fungi</taxon>
        <taxon>Dikarya</taxon>
        <taxon>Basidiomycota</taxon>
        <taxon>Agaricomycotina</taxon>
        <taxon>Agaricomycetes</taxon>
        <taxon>Thelephorales</taxon>
        <taxon>Thelephoraceae</taxon>
        <taxon>Thelephora</taxon>
    </lineage>
</organism>
<comment type="caution">
    <text evidence="2">The sequence shown here is derived from an EMBL/GenBank/DDBJ whole genome shotgun (WGS) entry which is preliminary data.</text>
</comment>
<proteinExistence type="predicted"/>
<evidence type="ECO:0000313" key="2">
    <source>
        <dbReference type="EMBL" id="KAF9780198.1"/>
    </source>
</evidence>
<feature type="compositionally biased region" description="Polar residues" evidence="1">
    <location>
        <begin position="634"/>
        <end position="649"/>
    </location>
</feature>
<feature type="region of interest" description="Disordered" evidence="1">
    <location>
        <begin position="46"/>
        <end position="163"/>
    </location>
</feature>
<reference evidence="2" key="1">
    <citation type="journal article" date="2020" name="Nat. Commun.">
        <title>Large-scale genome sequencing of mycorrhizal fungi provides insights into the early evolution of symbiotic traits.</title>
        <authorList>
            <person name="Miyauchi S."/>
            <person name="Kiss E."/>
            <person name="Kuo A."/>
            <person name="Drula E."/>
            <person name="Kohler A."/>
            <person name="Sanchez-Garcia M."/>
            <person name="Morin E."/>
            <person name="Andreopoulos B."/>
            <person name="Barry K.W."/>
            <person name="Bonito G."/>
            <person name="Buee M."/>
            <person name="Carver A."/>
            <person name="Chen C."/>
            <person name="Cichocki N."/>
            <person name="Clum A."/>
            <person name="Culley D."/>
            <person name="Crous P.W."/>
            <person name="Fauchery L."/>
            <person name="Girlanda M."/>
            <person name="Hayes R.D."/>
            <person name="Keri Z."/>
            <person name="LaButti K."/>
            <person name="Lipzen A."/>
            <person name="Lombard V."/>
            <person name="Magnuson J."/>
            <person name="Maillard F."/>
            <person name="Murat C."/>
            <person name="Nolan M."/>
            <person name="Ohm R.A."/>
            <person name="Pangilinan J."/>
            <person name="Pereira M.F."/>
            <person name="Perotto S."/>
            <person name="Peter M."/>
            <person name="Pfister S."/>
            <person name="Riley R."/>
            <person name="Sitrit Y."/>
            <person name="Stielow J.B."/>
            <person name="Szollosi G."/>
            <person name="Zifcakova L."/>
            <person name="Stursova M."/>
            <person name="Spatafora J.W."/>
            <person name="Tedersoo L."/>
            <person name="Vaario L.M."/>
            <person name="Yamada A."/>
            <person name="Yan M."/>
            <person name="Wang P."/>
            <person name="Xu J."/>
            <person name="Bruns T."/>
            <person name="Baldrian P."/>
            <person name="Vilgalys R."/>
            <person name="Dunand C."/>
            <person name="Henrissat B."/>
            <person name="Grigoriev I.V."/>
            <person name="Hibbett D."/>
            <person name="Nagy L.G."/>
            <person name="Martin F.M."/>
        </authorList>
    </citation>
    <scope>NUCLEOTIDE SEQUENCE</scope>
    <source>
        <strain evidence="2">UH-Tt-Lm1</strain>
    </source>
</reference>
<evidence type="ECO:0000256" key="1">
    <source>
        <dbReference type="SAM" id="MobiDB-lite"/>
    </source>
</evidence>
<feature type="compositionally biased region" description="Polar residues" evidence="1">
    <location>
        <begin position="550"/>
        <end position="572"/>
    </location>
</feature>
<dbReference type="EMBL" id="WIUZ02000017">
    <property type="protein sequence ID" value="KAF9780198.1"/>
    <property type="molecule type" value="Genomic_DNA"/>
</dbReference>
<protein>
    <submittedName>
        <fullName evidence="2">Uncharacterized protein</fullName>
    </submittedName>
</protein>
<feature type="compositionally biased region" description="Polar residues" evidence="1">
    <location>
        <begin position="831"/>
        <end position="842"/>
    </location>
</feature>
<dbReference type="OrthoDB" id="2564267at2759"/>
<gene>
    <name evidence="2" type="ORF">BJ322DRAFT_1112867</name>
</gene>
<name>A0A9P6H6D7_9AGAM</name>
<sequence>MAAAAPAPFSRLQLAAALLEYDNDPSDPDCPFRSAADSVIFAQFRKPKKERAPSVISRRSADHLSVKLPGDRGSVAGRESTNDNHDSRRSRASIDMLRNPFYPTEEDVEEEEEVTENMEDLDLESWGLNDLLGEKGKERGSKRKPNSRLPNPHEIQQAKGPLSPGLGPRAVSMGNFDNIAFGGAIVDDLPIDPGTRVGTEFLDERKRRASFGSPLDLVGMNAPHISLDKARRKSAYGILETLPEPGPSSQYSVPFPTSDPHLGDDTTAGVPHHERTYSSASQTSRLQATSDDLGRRPRFDSQGNRIKTTAPPQAAVDEENNPFAIRPPSPSRTSRFDPKAVAHARTLSNASMGSRVIPEGPPPAHLSASRKYPRMQLLRPKLLIMPSPLQTTEQKGRPPSPTVRDGFQLSRDGPPLPAGARAVRKSMAFEDLPPPNPFTPNSRASLSLAQLTFRSGLHSQDTGYSENVGVPRVTNDGEQVRLPSPEPEDIPIIAVTPEEKTDRRGPGKLYGKSLIDDLEARKAELRGKRRVFKGDERPSMMARSSTFSTLIDPNSLNRPVSQQMDTSNSSQGLARRKTLLNLDEDKLAPPGLMRKSTAFGPRVSNVKSVFGTDHIWEREMAKLQEIEAREREATGQSTEPLATIATNSDMDPHETSPQPQSQSPANPLPEIAKVSARKGPPPPRGDDDQDDDESDSDNSNPPLHEGTQHKEAGTDAEWFSDEDKPGGPVRTVGSGPRYPEGRTDPPAKQKHTPALSPDDSDEDVPLAATVGKVAQRAARAAAEEESDEDKPLNALIDKTKSKLFLGVPGSKRPSKGGDDEEDDQPLGLRASQFNPGASQNWLGRSGDDEEEDDVPLGLHPEHQRRTQYQMLAQHQQFAQQQMMMQAQLQSSMMFSQPSFMGPSFYGPPTGMGMGMGPVMGDMSMMVPPIAPGTPPPERDPAKFGRVDEWRRGVTVEGEPAQL</sequence>
<feature type="compositionally biased region" description="Acidic residues" evidence="1">
    <location>
        <begin position="104"/>
        <end position="123"/>
    </location>
</feature>
<feature type="region of interest" description="Disordered" evidence="1">
    <location>
        <begin position="390"/>
        <end position="419"/>
    </location>
</feature>
<dbReference type="Proteomes" id="UP000736335">
    <property type="component" value="Unassembled WGS sequence"/>
</dbReference>
<feature type="compositionally biased region" description="Basic and acidic residues" evidence="1">
    <location>
        <begin position="936"/>
        <end position="953"/>
    </location>
</feature>
<dbReference type="AlphaFoldDB" id="A0A9P6H6D7"/>
<keyword evidence="3" id="KW-1185">Reference proteome</keyword>
<accession>A0A9P6H6D7</accession>
<reference evidence="2" key="2">
    <citation type="submission" date="2020-11" db="EMBL/GenBank/DDBJ databases">
        <authorList>
            <consortium name="DOE Joint Genome Institute"/>
            <person name="Kuo A."/>
            <person name="Miyauchi S."/>
            <person name="Kiss E."/>
            <person name="Drula E."/>
            <person name="Kohler A."/>
            <person name="Sanchez-Garcia M."/>
            <person name="Andreopoulos B."/>
            <person name="Barry K.W."/>
            <person name="Bonito G."/>
            <person name="Buee M."/>
            <person name="Carver A."/>
            <person name="Chen C."/>
            <person name="Cichocki N."/>
            <person name="Clum A."/>
            <person name="Culley D."/>
            <person name="Crous P.W."/>
            <person name="Fauchery L."/>
            <person name="Girlanda M."/>
            <person name="Hayes R."/>
            <person name="Keri Z."/>
            <person name="Labutti K."/>
            <person name="Lipzen A."/>
            <person name="Lombard V."/>
            <person name="Magnuson J."/>
            <person name="Maillard F."/>
            <person name="Morin E."/>
            <person name="Murat C."/>
            <person name="Nolan M."/>
            <person name="Ohm R."/>
            <person name="Pangilinan J."/>
            <person name="Pereira M."/>
            <person name="Perotto S."/>
            <person name="Peter M."/>
            <person name="Riley R."/>
            <person name="Sitrit Y."/>
            <person name="Stielow B."/>
            <person name="Szollosi G."/>
            <person name="Zifcakova L."/>
            <person name="Stursova M."/>
            <person name="Spatafora J.W."/>
            <person name="Tedersoo L."/>
            <person name="Vaario L.-M."/>
            <person name="Yamada A."/>
            <person name="Yan M."/>
            <person name="Wang P."/>
            <person name="Xu J."/>
            <person name="Bruns T."/>
            <person name="Baldrian P."/>
            <person name="Vilgalys R."/>
            <person name="Henrissat B."/>
            <person name="Grigoriev I.V."/>
            <person name="Hibbett D."/>
            <person name="Nagy L.G."/>
            <person name="Martin F.M."/>
        </authorList>
    </citation>
    <scope>NUCLEOTIDE SEQUENCE</scope>
    <source>
        <strain evidence="2">UH-Tt-Lm1</strain>
    </source>
</reference>
<feature type="region of interest" description="Disordered" evidence="1">
    <location>
        <begin position="459"/>
        <end position="488"/>
    </location>
</feature>
<feature type="region of interest" description="Disordered" evidence="1">
    <location>
        <begin position="550"/>
        <end position="575"/>
    </location>
</feature>
<feature type="compositionally biased region" description="Polar residues" evidence="1">
    <location>
        <begin position="277"/>
        <end position="290"/>
    </location>
</feature>
<feature type="compositionally biased region" description="Polar residues" evidence="1">
    <location>
        <begin position="301"/>
        <end position="311"/>
    </location>
</feature>